<feature type="signal peptide" evidence="2">
    <location>
        <begin position="1"/>
        <end position="20"/>
    </location>
</feature>
<dbReference type="Proteomes" id="UP000317624">
    <property type="component" value="Unassembled WGS sequence"/>
</dbReference>
<feature type="region of interest" description="Disordered" evidence="1">
    <location>
        <begin position="74"/>
        <end position="96"/>
    </location>
</feature>
<keyword evidence="2" id="KW-0732">Signal</keyword>
<evidence type="ECO:0000256" key="1">
    <source>
        <dbReference type="SAM" id="MobiDB-lite"/>
    </source>
</evidence>
<feature type="region of interest" description="Disordered" evidence="1">
    <location>
        <begin position="19"/>
        <end position="54"/>
    </location>
</feature>
<evidence type="ECO:0000313" key="4">
    <source>
        <dbReference type="Proteomes" id="UP000317624"/>
    </source>
</evidence>
<reference evidence="3 4" key="1">
    <citation type="submission" date="2019-07" db="EMBL/GenBank/DDBJ databases">
        <title>Hymenobacter sp. straun FUR1 Genome sequencing and assembly.</title>
        <authorList>
            <person name="Chhetri G."/>
        </authorList>
    </citation>
    <scope>NUCLEOTIDE SEQUENCE [LARGE SCALE GENOMIC DNA]</scope>
    <source>
        <strain evidence="3 4">Fur1</strain>
    </source>
</reference>
<dbReference type="AlphaFoldDB" id="A0A558C223"/>
<dbReference type="RefSeq" id="WP_144843511.1">
    <property type="nucleotide sequence ID" value="NZ_VMRJ01000001.1"/>
</dbReference>
<feature type="region of interest" description="Disordered" evidence="1">
    <location>
        <begin position="114"/>
        <end position="145"/>
    </location>
</feature>
<comment type="caution">
    <text evidence="3">The sequence shown here is derived from an EMBL/GenBank/DDBJ whole genome shotgun (WGS) entry which is preliminary data.</text>
</comment>
<dbReference type="EMBL" id="VMRJ01000001">
    <property type="protein sequence ID" value="TVT42861.1"/>
    <property type="molecule type" value="Genomic_DNA"/>
</dbReference>
<feature type="chain" id="PRO_5035186765" description="DUF4890 domain-containing protein" evidence="2">
    <location>
        <begin position="21"/>
        <end position="145"/>
    </location>
</feature>
<proteinExistence type="predicted"/>
<name>A0A558C223_9BACT</name>
<organism evidence="3 4">
    <name type="scientific">Hymenobacter setariae</name>
    <dbReference type="NCBI Taxonomy" id="2594794"/>
    <lineage>
        <taxon>Bacteria</taxon>
        <taxon>Pseudomonadati</taxon>
        <taxon>Bacteroidota</taxon>
        <taxon>Cytophagia</taxon>
        <taxon>Cytophagales</taxon>
        <taxon>Hymenobacteraceae</taxon>
        <taxon>Hymenobacter</taxon>
    </lineage>
</organism>
<feature type="compositionally biased region" description="Basic and acidic residues" evidence="1">
    <location>
        <begin position="123"/>
        <end position="136"/>
    </location>
</feature>
<evidence type="ECO:0008006" key="5">
    <source>
        <dbReference type="Google" id="ProtNLM"/>
    </source>
</evidence>
<evidence type="ECO:0000313" key="3">
    <source>
        <dbReference type="EMBL" id="TVT42861.1"/>
    </source>
</evidence>
<accession>A0A558C223</accession>
<dbReference type="OrthoDB" id="5571760at2"/>
<evidence type="ECO:0000256" key="2">
    <source>
        <dbReference type="SAM" id="SignalP"/>
    </source>
</evidence>
<sequence>MKKFLLPLLAVVAISFSAAAQTTPPQKGDHPRRSPQEMAGHQAKRLSKELSLSADQSAKVEQIMAARAQEMQALRADASARPTREQMQANRAKYDDQLKQVLTPDQFAKYTTLAANRRHHGHGMQDGKLKAKDGKIKVKANSTAS</sequence>
<protein>
    <recommendedName>
        <fullName evidence="5">DUF4890 domain-containing protein</fullName>
    </recommendedName>
</protein>
<gene>
    <name evidence="3" type="ORF">FNT36_01850</name>
</gene>
<keyword evidence="4" id="KW-1185">Reference proteome</keyword>